<keyword evidence="3" id="KW-0378">Hydrolase</keyword>
<dbReference type="SMART" id="SM00490">
    <property type="entry name" value="HELICc"/>
    <property type="match status" value="1"/>
</dbReference>
<dbReference type="PANTHER" id="PTHR46114">
    <property type="entry name" value="APPLE DOMAIN-CONTAINING PROTEIN"/>
    <property type="match status" value="1"/>
</dbReference>
<feature type="region of interest" description="Disordered" evidence="1">
    <location>
        <begin position="138"/>
        <end position="162"/>
    </location>
</feature>
<sequence>MASARRSCRNNPDVFCYICGQYTLSGDRKNITGFVKRAYGAYFKVKLGDQDKSWAPHTVCKTCVEYLRRWTKGAKTSLKFGIPMVWREPFDHASDCTSAPSILMASTGRIGTASSTPTFHLPAVHWLTAKEIPVPAFTELPDSDDEATSTDERGYTEEEYEAQDSPQPFSQCELNDLVRDLSLSKTSSELLASRLKEKNLLGKDARITFFRRRHEAYMGYFCQEEDLVYCRDVAGLLVKLGAPQYDPRDWRLFIDSCKRSLKCVLLHNGNQFASIPLAHSTTLKEKYEAVKYVLDKIQYEQHQWIICVDLKMVNFLLGQQSGFTKYPCFLCMWDSRDRAQHYVKKEWPAREQLVPGARNIINEPLVDREKILIPPLHLKLGLMKQFTRALDKDGRCFNYLCRAFPGLTIEKLKAGIFDGPQIRQLIKDTEFQNSMNTLECAAWKSFVQVVNNFLGNTKAANHARLVSSMIEAFQKLGCLMSIKMHFLFSHMEKFPENLGAMSDEQGERFHQDMRQMEERYQGSTNSRTCDWLSLFLNENDVSCVNLNGAMSSERRQDHYQAFMSGQVKALSCTDLASRGLDTREVPHVINYEFPKFVADYIHRCGRTGRVGGASAPHVDNLIHCPWEVELVQKIEYAVRKGEEFHNVNANIKRIMTSKTQNEEIKNMESVEGSK</sequence>
<accession>A0A8J4XVY1</accession>
<evidence type="ECO:0000256" key="1">
    <source>
        <dbReference type="SAM" id="MobiDB-lite"/>
    </source>
</evidence>
<dbReference type="PROSITE" id="PS51194">
    <property type="entry name" value="HELICASE_CTER"/>
    <property type="match status" value="1"/>
</dbReference>
<dbReference type="GO" id="GO:0004386">
    <property type="term" value="F:helicase activity"/>
    <property type="evidence" value="ECO:0007669"/>
    <property type="project" value="UniProtKB-KW"/>
</dbReference>
<reference evidence="3" key="1">
    <citation type="submission" date="2020-07" db="EMBL/GenBank/DDBJ databases">
        <title>The High-quality genome of the commercially important snow crab, Chionoecetes opilio.</title>
        <authorList>
            <person name="Jeong J.-H."/>
            <person name="Ryu S."/>
        </authorList>
    </citation>
    <scope>NUCLEOTIDE SEQUENCE</scope>
    <source>
        <strain evidence="3">MADBK_172401_WGS</strain>
        <tissue evidence="3">Digestive gland</tissue>
    </source>
</reference>
<proteinExistence type="predicted"/>
<dbReference type="EMBL" id="JACEEZ010020358">
    <property type="protein sequence ID" value="KAG0714643.1"/>
    <property type="molecule type" value="Genomic_DNA"/>
</dbReference>
<gene>
    <name evidence="3" type="primary">Ddx28</name>
    <name evidence="3" type="ORF">GWK47_013697</name>
</gene>
<dbReference type="Proteomes" id="UP000770661">
    <property type="component" value="Unassembled WGS sequence"/>
</dbReference>
<evidence type="ECO:0000259" key="2">
    <source>
        <dbReference type="PROSITE" id="PS51194"/>
    </source>
</evidence>
<dbReference type="Pfam" id="PF00271">
    <property type="entry name" value="Helicase_C"/>
    <property type="match status" value="1"/>
</dbReference>
<dbReference type="InterPro" id="IPR001650">
    <property type="entry name" value="Helicase_C-like"/>
</dbReference>
<evidence type="ECO:0000313" key="4">
    <source>
        <dbReference type="Proteomes" id="UP000770661"/>
    </source>
</evidence>
<dbReference type="SUPFAM" id="SSF52540">
    <property type="entry name" value="P-loop containing nucleoside triphosphate hydrolases"/>
    <property type="match status" value="1"/>
</dbReference>
<comment type="caution">
    <text evidence="3">The sequence shown here is derived from an EMBL/GenBank/DDBJ whole genome shotgun (WGS) entry which is preliminary data.</text>
</comment>
<keyword evidence="4" id="KW-1185">Reference proteome</keyword>
<organism evidence="3 4">
    <name type="scientific">Chionoecetes opilio</name>
    <name type="common">Atlantic snow crab</name>
    <name type="synonym">Cancer opilio</name>
    <dbReference type="NCBI Taxonomy" id="41210"/>
    <lineage>
        <taxon>Eukaryota</taxon>
        <taxon>Metazoa</taxon>
        <taxon>Ecdysozoa</taxon>
        <taxon>Arthropoda</taxon>
        <taxon>Crustacea</taxon>
        <taxon>Multicrustacea</taxon>
        <taxon>Malacostraca</taxon>
        <taxon>Eumalacostraca</taxon>
        <taxon>Eucarida</taxon>
        <taxon>Decapoda</taxon>
        <taxon>Pleocyemata</taxon>
        <taxon>Brachyura</taxon>
        <taxon>Eubrachyura</taxon>
        <taxon>Majoidea</taxon>
        <taxon>Majidae</taxon>
        <taxon>Chionoecetes</taxon>
    </lineage>
</organism>
<name>A0A8J4XVY1_CHIOP</name>
<dbReference type="PANTHER" id="PTHR46114:SF1">
    <property type="entry name" value="ZAD DOMAIN-CONTAINING PROTEIN"/>
    <property type="match status" value="1"/>
</dbReference>
<feature type="domain" description="Helicase C-terminal" evidence="2">
    <location>
        <begin position="493"/>
        <end position="655"/>
    </location>
</feature>
<dbReference type="Gene3D" id="3.40.50.300">
    <property type="entry name" value="P-loop containing nucleotide triphosphate hydrolases"/>
    <property type="match status" value="1"/>
</dbReference>
<dbReference type="CDD" id="cd18787">
    <property type="entry name" value="SF2_C_DEAD"/>
    <property type="match status" value="1"/>
</dbReference>
<keyword evidence="3" id="KW-0347">Helicase</keyword>
<evidence type="ECO:0000313" key="3">
    <source>
        <dbReference type="EMBL" id="KAG0714643.1"/>
    </source>
</evidence>
<keyword evidence="3" id="KW-0067">ATP-binding</keyword>
<dbReference type="InterPro" id="IPR027417">
    <property type="entry name" value="P-loop_NTPase"/>
</dbReference>
<dbReference type="OrthoDB" id="6354035at2759"/>
<protein>
    <submittedName>
        <fullName evidence="3">Putative ATP-dependent RNA helicase DDX28</fullName>
    </submittedName>
</protein>
<keyword evidence="3" id="KW-0547">Nucleotide-binding</keyword>
<dbReference type="AlphaFoldDB" id="A0A8J4XVY1"/>